<dbReference type="EMBL" id="RAQU01000213">
    <property type="protein sequence ID" value="RKK01838.1"/>
    <property type="molecule type" value="Genomic_DNA"/>
</dbReference>
<evidence type="ECO:0000313" key="4">
    <source>
        <dbReference type="Proteomes" id="UP000278036"/>
    </source>
</evidence>
<name>A0A3A9JMN0_9PROT</name>
<reference evidence="1 4" key="1">
    <citation type="submission" date="2018-09" db="EMBL/GenBank/DDBJ databases">
        <title>Roseomonas sp. nov., isolated from feces of Tibetan antelopes in the Qinghai-Tibet plateau, China.</title>
        <authorList>
            <person name="Tian Z."/>
        </authorList>
    </citation>
    <scope>NUCLEOTIDE SEQUENCE [LARGE SCALE GENOMIC DNA]</scope>
    <source>
        <strain evidence="2 3">Z23</strain>
        <strain evidence="1 4">Z24</strain>
    </source>
</reference>
<dbReference type="OrthoDB" id="9980807at2"/>
<dbReference type="AlphaFoldDB" id="A0A3A9JMN0"/>
<evidence type="ECO:0000313" key="1">
    <source>
        <dbReference type="EMBL" id="RKK01838.1"/>
    </source>
</evidence>
<dbReference type="EMBL" id="RFLX01000075">
    <property type="protein sequence ID" value="RMI15181.1"/>
    <property type="molecule type" value="Genomic_DNA"/>
</dbReference>
<gene>
    <name evidence="1" type="ORF">D6Z83_22910</name>
    <name evidence="2" type="ORF">EBE87_26890</name>
</gene>
<keyword evidence="3" id="KW-1185">Reference proteome</keyword>
<comment type="caution">
    <text evidence="1">The sequence shown here is derived from an EMBL/GenBank/DDBJ whole genome shotgun (WGS) entry which is preliminary data.</text>
</comment>
<proteinExistence type="predicted"/>
<evidence type="ECO:0000313" key="2">
    <source>
        <dbReference type="EMBL" id="RMI15181.1"/>
    </source>
</evidence>
<dbReference type="InParanoid" id="A0A3A9JMN0"/>
<dbReference type="Proteomes" id="UP000278036">
    <property type="component" value="Unassembled WGS sequence"/>
</dbReference>
<dbReference type="Proteomes" id="UP000274097">
    <property type="component" value="Unassembled WGS sequence"/>
</dbReference>
<accession>A0A3A9JMN0</accession>
<dbReference type="RefSeq" id="WP_120640510.1">
    <property type="nucleotide sequence ID" value="NZ_RAQU01000213.1"/>
</dbReference>
<organism evidence="1 4">
    <name type="scientific">Teichococcus wenyumeiae</name>
    <dbReference type="NCBI Taxonomy" id="2478470"/>
    <lineage>
        <taxon>Bacteria</taxon>
        <taxon>Pseudomonadati</taxon>
        <taxon>Pseudomonadota</taxon>
        <taxon>Alphaproteobacteria</taxon>
        <taxon>Acetobacterales</taxon>
        <taxon>Roseomonadaceae</taxon>
        <taxon>Roseomonas</taxon>
    </lineage>
</organism>
<evidence type="ECO:0000313" key="3">
    <source>
        <dbReference type="Proteomes" id="UP000274097"/>
    </source>
</evidence>
<sequence length="85" mass="9150">MSGFVSSAYARAPQEIGAALAERMQGASMPCFLAYIDQTLGQLQALLLDEGLETTRASEICRTARQIAQEERRGGASYKPPLLSS</sequence>
<protein>
    <submittedName>
        <fullName evidence="1">Uncharacterized protein</fullName>
    </submittedName>
</protein>